<keyword evidence="2" id="KW-0418">Kinase</keyword>
<dbReference type="PANTHER" id="PTHR43615:SF1">
    <property type="entry name" value="PPDK_N DOMAIN-CONTAINING PROTEIN"/>
    <property type="match status" value="1"/>
</dbReference>
<dbReference type="NCBIfam" id="NF006151">
    <property type="entry name" value="PRK08296.1-3"/>
    <property type="match status" value="1"/>
</dbReference>
<sequence>MSDTRFPNPFEVPTPEGCEGWENLYPYYYLFSEERREFEESKFWFFDGMHHPEVLYPFDTITSESWWVALGEMNTRVFIVPPALGIDQRVLNGRLYISANAITDEEVVGERVAHFMERAGYYYQNWDELYGNWQDKARQTIEDLKAVEVGALPDMESLDVVHSGRGLTSAYDLLVAFNRVVENMHKIWHLHFEFLNLGYAAYLTYFGFCKELFPDIPDQVVAQMVAGIDVLLFRPDAELKKLAAKAVELGVGDAFKSSTEPEVVLGVLEQSEAGQRWIAELEKAKDPWFYFSTGSGFYHHHKTWINDQTFPFSGITDYIGKIEAGISIERPMAEVIAERDRLSAEYAALLDGDDLKNFNDQLGLARTVFPFIEDHNFYVEHWHHAVFWNKMREFGQIFVDAGFFEEVDDMFYLHRFEVEAALYDLISSWGVGTPARGPGYWPKEIVRRKELFEKLSEWSPPPALGEPPEVVTEPFTIMLWGITTDSIQNWLGLSDDDGADYDLKGFAGSPGTVEGPARVILSADELADVKEGEVLVCPITNPSWGPVFSKIAAAVTDIGGMMSHASIVCREYGVPAVVGTGFATKKIKTGQRLRVDGAAGTVKVLD</sequence>
<dbReference type="AlphaFoldDB" id="A0A3B0SCS9"/>
<dbReference type="NCBIfam" id="NF006152">
    <property type="entry name" value="PRK08296.1-4"/>
    <property type="match status" value="1"/>
</dbReference>
<dbReference type="Pfam" id="PF00391">
    <property type="entry name" value="PEP-utilizers"/>
    <property type="match status" value="1"/>
</dbReference>
<dbReference type="InterPro" id="IPR051549">
    <property type="entry name" value="PEP_Utilizing_Enz"/>
</dbReference>
<reference evidence="2" key="1">
    <citation type="submission" date="2018-06" db="EMBL/GenBank/DDBJ databases">
        <authorList>
            <person name="Zhirakovskaya E."/>
        </authorList>
    </citation>
    <scope>NUCLEOTIDE SEQUENCE</scope>
</reference>
<dbReference type="PANTHER" id="PTHR43615">
    <property type="entry name" value="PHOSPHOENOLPYRUVATE SYNTHASE-RELATED"/>
    <property type="match status" value="1"/>
</dbReference>
<dbReference type="InterPro" id="IPR008279">
    <property type="entry name" value="PEP-util_enz_mobile_dom"/>
</dbReference>
<dbReference type="EMBL" id="UOEK01000272">
    <property type="protein sequence ID" value="VAW03895.1"/>
    <property type="molecule type" value="Genomic_DNA"/>
</dbReference>
<dbReference type="InterPro" id="IPR036637">
    <property type="entry name" value="Phosphohistidine_dom_sf"/>
</dbReference>
<organism evidence="2">
    <name type="scientific">hydrothermal vent metagenome</name>
    <dbReference type="NCBI Taxonomy" id="652676"/>
    <lineage>
        <taxon>unclassified sequences</taxon>
        <taxon>metagenomes</taxon>
        <taxon>ecological metagenomes</taxon>
    </lineage>
</organism>
<dbReference type="NCBIfam" id="NF006153">
    <property type="entry name" value="PRK08296.1-5"/>
    <property type="match status" value="1"/>
</dbReference>
<dbReference type="GO" id="GO:0016301">
    <property type="term" value="F:kinase activity"/>
    <property type="evidence" value="ECO:0007669"/>
    <property type="project" value="UniProtKB-KW"/>
</dbReference>
<feature type="domain" description="PEP-utilising enzyme mobile" evidence="1">
    <location>
        <begin position="530"/>
        <end position="600"/>
    </location>
</feature>
<dbReference type="SUPFAM" id="SSF52009">
    <property type="entry name" value="Phosphohistidine domain"/>
    <property type="match status" value="1"/>
</dbReference>
<protein>
    <submittedName>
        <fullName evidence="2">Phosphoenolpyruvate synthase/pyruvate phosphate dikinase, C-terminal domain</fullName>
    </submittedName>
</protein>
<accession>A0A3B0SCS9</accession>
<evidence type="ECO:0000313" key="2">
    <source>
        <dbReference type="EMBL" id="VAW03895.1"/>
    </source>
</evidence>
<evidence type="ECO:0000259" key="1">
    <source>
        <dbReference type="Pfam" id="PF00391"/>
    </source>
</evidence>
<proteinExistence type="predicted"/>
<gene>
    <name evidence="2" type="ORF">MNBD_ACTINO02-2519</name>
</gene>
<keyword evidence="2" id="KW-0670">Pyruvate</keyword>
<name>A0A3B0SCS9_9ZZZZ</name>
<keyword evidence="2" id="KW-0808">Transferase</keyword>
<dbReference type="NCBIfam" id="NF006150">
    <property type="entry name" value="PRK08296.1-2"/>
    <property type="match status" value="1"/>
</dbReference>
<dbReference type="Gene3D" id="3.50.30.10">
    <property type="entry name" value="Phosphohistidine domain"/>
    <property type="match status" value="1"/>
</dbReference>